<dbReference type="Proteomes" id="UP001187859">
    <property type="component" value="Unassembled WGS sequence"/>
</dbReference>
<proteinExistence type="predicted"/>
<organism evidence="1 2">
    <name type="scientific">Shewanella xiamenensis</name>
    <dbReference type="NCBI Taxonomy" id="332186"/>
    <lineage>
        <taxon>Bacteria</taxon>
        <taxon>Pseudomonadati</taxon>
        <taxon>Pseudomonadota</taxon>
        <taxon>Gammaproteobacteria</taxon>
        <taxon>Alteromonadales</taxon>
        <taxon>Shewanellaceae</taxon>
        <taxon>Shewanella</taxon>
    </lineage>
</organism>
<dbReference type="EMBL" id="JASGOQ010000003">
    <property type="protein sequence ID" value="MDV5393088.1"/>
    <property type="molecule type" value="Genomic_DNA"/>
</dbReference>
<accession>A0AAE4Q3D3</accession>
<name>A0AAE4Q3D3_9GAMM</name>
<dbReference type="AlphaFoldDB" id="A0AAE4Q3D3"/>
<evidence type="ECO:0000313" key="2">
    <source>
        <dbReference type="Proteomes" id="UP001187859"/>
    </source>
</evidence>
<protein>
    <submittedName>
        <fullName evidence="1">Uncharacterized protein</fullName>
    </submittedName>
</protein>
<comment type="caution">
    <text evidence="1">The sequence shown here is derived from an EMBL/GenBank/DDBJ whole genome shotgun (WGS) entry which is preliminary data.</text>
</comment>
<gene>
    <name evidence="1" type="ORF">QM089_23140</name>
</gene>
<evidence type="ECO:0000313" key="1">
    <source>
        <dbReference type="EMBL" id="MDV5393088.1"/>
    </source>
</evidence>
<sequence length="262" mass="30056">MENKLPPKRLMHLHDAPDMLTCSIQQGGRYSMEVKSLEGLDRLKDLLLCAVDAVADYKVKSKIPNLPRFLIITNSQLLTDCFADPSAVERMVFNEQEGKLAEICFALIYKLRLIGGVVHKEITAVKQCNVSLNSNQDLREHFKLNWLNDKPLFISPHAFYRFAKRIAAIRLEGWRNPMNFIHKWLKSSKFQVNKREGDKIWYYEESTNSIFVVVETPDTQEMITYMPAKKGQAGLSKHFSTDYEAVPVGKPTVIKIALNKPK</sequence>
<dbReference type="RefSeq" id="WP_014611682.1">
    <property type="nucleotide sequence ID" value="NZ_CP091834.1"/>
</dbReference>
<reference evidence="1" key="1">
    <citation type="submission" date="2023-05" db="EMBL/GenBank/DDBJ databases">
        <title>Colonisation of extended spectrum b-lactamase- and carbapenemase-producing bacteria on hospital surfaces from low- and middle-income countries.</title>
        <authorList>
            <person name="Nieto-Rosado M."/>
            <person name="Sands K."/>
            <person name="Iregbu K."/>
            <person name="Zahra R."/>
            <person name="Mazarati J.B."/>
            <person name="Mehtar S."/>
            <person name="Barnards-Group B."/>
            <person name="Walsh T.R."/>
        </authorList>
    </citation>
    <scope>NUCLEOTIDE SEQUENCE</scope>
    <source>
        <strain evidence="1">PP-E493</strain>
    </source>
</reference>